<evidence type="ECO:0000256" key="8">
    <source>
        <dbReference type="ARBA" id="ARBA00022975"/>
    </source>
</evidence>
<comment type="caution">
    <text evidence="11">The sequence shown here is derived from an EMBL/GenBank/DDBJ whole genome shotgun (WGS) entry which is preliminary data.</text>
</comment>
<dbReference type="EMBL" id="JAVDSB010000001">
    <property type="protein sequence ID" value="MDR6550132.1"/>
    <property type="molecule type" value="Genomic_DNA"/>
</dbReference>
<reference evidence="11 12" key="1">
    <citation type="submission" date="2023-07" db="EMBL/GenBank/DDBJ databases">
        <title>Sorghum-associated microbial communities from plants grown in Nebraska, USA.</title>
        <authorList>
            <person name="Schachtman D."/>
        </authorList>
    </citation>
    <scope>NUCLEOTIDE SEQUENCE [LARGE SCALE GENOMIC DNA]</scope>
    <source>
        <strain evidence="11 12">CC258</strain>
    </source>
</reference>
<evidence type="ECO:0000256" key="4">
    <source>
        <dbReference type="ARBA" id="ARBA00022598"/>
    </source>
</evidence>
<keyword evidence="6" id="KW-0067">ATP-binding</keyword>
<comment type="similarity">
    <text evidence="2">Belongs to the CTP synthase family.</text>
</comment>
<keyword evidence="12" id="KW-1185">Reference proteome</keyword>
<name>A0ABU1NTE1_9BACL</name>
<dbReference type="InterPro" id="IPR029062">
    <property type="entry name" value="Class_I_gatase-like"/>
</dbReference>
<gene>
    <name evidence="11" type="ORF">J2736_001315</name>
</gene>
<dbReference type="SUPFAM" id="SSF52317">
    <property type="entry name" value="Class I glutamine amidotransferase-like"/>
    <property type="match status" value="1"/>
</dbReference>
<organism evidence="11 12">
    <name type="scientific">Paenibacillus qinlingensis</name>
    <dbReference type="NCBI Taxonomy" id="1837343"/>
    <lineage>
        <taxon>Bacteria</taxon>
        <taxon>Bacillati</taxon>
        <taxon>Bacillota</taxon>
        <taxon>Bacilli</taxon>
        <taxon>Bacillales</taxon>
        <taxon>Paenibacillaceae</taxon>
        <taxon>Paenibacillus</taxon>
    </lineage>
</organism>
<dbReference type="EC" id="6.3.4.2" evidence="3"/>
<dbReference type="GO" id="GO:0016829">
    <property type="term" value="F:lyase activity"/>
    <property type="evidence" value="ECO:0007669"/>
    <property type="project" value="UniProtKB-KW"/>
</dbReference>
<dbReference type="InterPro" id="IPR017926">
    <property type="entry name" value="GATASE"/>
</dbReference>
<evidence type="ECO:0000256" key="3">
    <source>
        <dbReference type="ARBA" id="ARBA00012291"/>
    </source>
</evidence>
<dbReference type="Proteomes" id="UP001267290">
    <property type="component" value="Unassembled WGS sequence"/>
</dbReference>
<keyword evidence="4" id="KW-0436">Ligase</keyword>
<evidence type="ECO:0000256" key="5">
    <source>
        <dbReference type="ARBA" id="ARBA00022741"/>
    </source>
</evidence>
<feature type="domain" description="Glutamine amidotransferase" evidence="10">
    <location>
        <begin position="21"/>
        <end position="224"/>
    </location>
</feature>
<evidence type="ECO:0000313" key="11">
    <source>
        <dbReference type="EMBL" id="MDR6550132.1"/>
    </source>
</evidence>
<keyword evidence="7" id="KW-0315">Glutamine amidotransferase</keyword>
<dbReference type="PANTHER" id="PTHR11550:SF0">
    <property type="entry name" value="CTP SYNTHASE-RELATED"/>
    <property type="match status" value="1"/>
</dbReference>
<evidence type="ECO:0000256" key="1">
    <source>
        <dbReference type="ARBA" id="ARBA00005171"/>
    </source>
</evidence>
<dbReference type="Pfam" id="PF00117">
    <property type="entry name" value="GATase"/>
    <property type="match status" value="1"/>
</dbReference>
<dbReference type="RefSeq" id="WP_310224534.1">
    <property type="nucleotide sequence ID" value="NZ_JAVDSB010000001.1"/>
</dbReference>
<comment type="pathway">
    <text evidence="1">Pyrimidine metabolism; CTP biosynthesis via de novo pathway; CTP from UDP: step 2/2.</text>
</comment>
<keyword evidence="8" id="KW-0665">Pyrimidine biosynthesis</keyword>
<evidence type="ECO:0000256" key="2">
    <source>
        <dbReference type="ARBA" id="ARBA00007533"/>
    </source>
</evidence>
<evidence type="ECO:0000256" key="9">
    <source>
        <dbReference type="ARBA" id="ARBA00047781"/>
    </source>
</evidence>
<protein>
    <recommendedName>
        <fullName evidence="3">CTP synthase (glutamine hydrolyzing)</fullName>
        <ecNumber evidence="3">6.3.4.2</ecNumber>
    </recommendedName>
</protein>
<comment type="catalytic activity">
    <reaction evidence="9">
        <text>UTP + L-glutamine + ATP + H2O = CTP + L-glutamate + ADP + phosphate + 2 H(+)</text>
        <dbReference type="Rhea" id="RHEA:26426"/>
        <dbReference type="ChEBI" id="CHEBI:15377"/>
        <dbReference type="ChEBI" id="CHEBI:15378"/>
        <dbReference type="ChEBI" id="CHEBI:29985"/>
        <dbReference type="ChEBI" id="CHEBI:30616"/>
        <dbReference type="ChEBI" id="CHEBI:37563"/>
        <dbReference type="ChEBI" id="CHEBI:43474"/>
        <dbReference type="ChEBI" id="CHEBI:46398"/>
        <dbReference type="ChEBI" id="CHEBI:58359"/>
        <dbReference type="ChEBI" id="CHEBI:456216"/>
        <dbReference type="EC" id="6.3.4.2"/>
    </reaction>
</comment>
<dbReference type="Gene3D" id="3.40.50.880">
    <property type="match status" value="1"/>
</dbReference>
<evidence type="ECO:0000259" key="10">
    <source>
        <dbReference type="Pfam" id="PF00117"/>
    </source>
</evidence>
<dbReference type="InterPro" id="IPR004468">
    <property type="entry name" value="CTP_synthase"/>
</dbReference>
<accession>A0ABU1NTE1</accession>
<evidence type="ECO:0000256" key="6">
    <source>
        <dbReference type="ARBA" id="ARBA00022840"/>
    </source>
</evidence>
<proteinExistence type="inferred from homology"/>
<keyword evidence="5" id="KW-0547">Nucleotide-binding</keyword>
<dbReference type="PANTHER" id="PTHR11550">
    <property type="entry name" value="CTP SYNTHASE"/>
    <property type="match status" value="1"/>
</dbReference>
<dbReference type="NCBIfam" id="NF004836">
    <property type="entry name" value="PRK06186.1"/>
    <property type="match status" value="1"/>
</dbReference>
<evidence type="ECO:0000313" key="12">
    <source>
        <dbReference type="Proteomes" id="UP001267290"/>
    </source>
</evidence>
<sequence>MKIGIIGDYRPEYPSQKATNDAMRHSSAKSGIQVDYQWIPTQSIPEHFSVITSNYDGYWIAPGSPESITGVLAMITYAREQHVPLLGTCGGFQHMILEYARSILSIEDAAHEEQSPDASKLLISRLACSLVGQQGEVQISPCSKAYRIYQTPKTIEHFRCNYGLNANYQNQIEQSGLKIVGTDQLGEPRIIEIPKHPFFIGTLFVPQLSSTFETPHCLVDAFIEQACIHAGEINRN</sequence>
<keyword evidence="11" id="KW-0456">Lyase</keyword>
<evidence type="ECO:0000256" key="7">
    <source>
        <dbReference type="ARBA" id="ARBA00022962"/>
    </source>
</evidence>